<gene>
    <name evidence="2" type="ORF">PROQFM164_S01g001484</name>
</gene>
<feature type="region of interest" description="Disordered" evidence="1">
    <location>
        <begin position="35"/>
        <end position="59"/>
    </location>
</feature>
<proteinExistence type="predicted"/>
<keyword evidence="3" id="KW-1185">Reference proteome</keyword>
<accession>W6PTY1</accession>
<evidence type="ECO:0000313" key="2">
    <source>
        <dbReference type="EMBL" id="CDM27673.1"/>
    </source>
</evidence>
<sequence>MWYRLFTPSPHMYGLNGKLLRTLDDVGDDAVRRASFLSKDSGSPPEPHSTRRAIQWRTH</sequence>
<dbReference type="EMBL" id="HG792015">
    <property type="protein sequence ID" value="CDM27673.1"/>
    <property type="molecule type" value="Genomic_DNA"/>
</dbReference>
<organism evidence="2 3">
    <name type="scientific">Penicillium roqueforti (strain FM164)</name>
    <dbReference type="NCBI Taxonomy" id="1365484"/>
    <lineage>
        <taxon>Eukaryota</taxon>
        <taxon>Fungi</taxon>
        <taxon>Dikarya</taxon>
        <taxon>Ascomycota</taxon>
        <taxon>Pezizomycotina</taxon>
        <taxon>Eurotiomycetes</taxon>
        <taxon>Eurotiomycetidae</taxon>
        <taxon>Eurotiales</taxon>
        <taxon>Aspergillaceae</taxon>
        <taxon>Penicillium</taxon>
    </lineage>
</organism>
<name>W6PTY1_PENRF</name>
<protein>
    <submittedName>
        <fullName evidence="2">Genomic scaffold, ProqFM164S01</fullName>
    </submittedName>
</protein>
<dbReference type="AlphaFoldDB" id="W6PTY1"/>
<evidence type="ECO:0000313" key="3">
    <source>
        <dbReference type="Proteomes" id="UP000030686"/>
    </source>
</evidence>
<dbReference type="Proteomes" id="UP000030686">
    <property type="component" value="Unassembled WGS sequence"/>
</dbReference>
<reference evidence="2" key="1">
    <citation type="journal article" date="2014" name="Nat. Commun.">
        <title>Multiple recent horizontal transfers of a large genomic region in cheese making fungi.</title>
        <authorList>
            <person name="Cheeseman K."/>
            <person name="Ropars J."/>
            <person name="Renault P."/>
            <person name="Dupont J."/>
            <person name="Gouzy J."/>
            <person name="Branca A."/>
            <person name="Abraham A.L."/>
            <person name="Ceppi M."/>
            <person name="Conseiller E."/>
            <person name="Debuchy R."/>
            <person name="Malagnac F."/>
            <person name="Goarin A."/>
            <person name="Silar P."/>
            <person name="Lacoste S."/>
            <person name="Sallet E."/>
            <person name="Bensimon A."/>
            <person name="Giraud T."/>
            <person name="Brygoo Y."/>
        </authorList>
    </citation>
    <scope>NUCLEOTIDE SEQUENCE [LARGE SCALE GENOMIC DNA]</scope>
    <source>
        <strain evidence="2">FM164</strain>
    </source>
</reference>
<evidence type="ECO:0000256" key="1">
    <source>
        <dbReference type="SAM" id="MobiDB-lite"/>
    </source>
</evidence>